<dbReference type="Pfam" id="PF17191">
    <property type="entry name" value="RecG_wedge"/>
    <property type="match status" value="1"/>
</dbReference>
<dbReference type="SUPFAM" id="SSF50249">
    <property type="entry name" value="Nucleic acid-binding proteins"/>
    <property type="match status" value="1"/>
</dbReference>
<organism evidence="11 12">
    <name type="scientific">Ferroacidibacillus organovorans</name>
    <dbReference type="NCBI Taxonomy" id="1765683"/>
    <lineage>
        <taxon>Bacteria</taxon>
        <taxon>Bacillati</taxon>
        <taxon>Bacillota</taxon>
        <taxon>Bacilli</taxon>
        <taxon>Bacillales</taxon>
        <taxon>Alicyclobacillaceae</taxon>
        <taxon>Ferroacidibacillus</taxon>
    </lineage>
</organism>
<gene>
    <name evidence="11" type="ORF">B2M26_07605</name>
</gene>
<keyword evidence="4" id="KW-0347">Helicase</keyword>
<dbReference type="PROSITE" id="PS51192">
    <property type="entry name" value="HELICASE_ATP_BIND_1"/>
    <property type="match status" value="1"/>
</dbReference>
<keyword evidence="7" id="KW-0234">DNA repair</keyword>
<evidence type="ECO:0000256" key="5">
    <source>
        <dbReference type="ARBA" id="ARBA00022840"/>
    </source>
</evidence>
<proteinExistence type="predicted"/>
<dbReference type="PROSITE" id="PS51194">
    <property type="entry name" value="HELICASE_CTER"/>
    <property type="match status" value="1"/>
</dbReference>
<feature type="domain" description="Helicase C-terminal" evidence="10">
    <location>
        <begin position="443"/>
        <end position="613"/>
    </location>
</feature>
<dbReference type="InterPro" id="IPR027417">
    <property type="entry name" value="P-loop_NTPase"/>
</dbReference>
<feature type="domain" description="Helicase ATP-binding" evidence="9">
    <location>
        <begin position="273"/>
        <end position="434"/>
    </location>
</feature>
<dbReference type="GO" id="GO:0005524">
    <property type="term" value="F:ATP binding"/>
    <property type="evidence" value="ECO:0007669"/>
    <property type="project" value="UniProtKB-KW"/>
</dbReference>
<dbReference type="InterPro" id="IPR045562">
    <property type="entry name" value="RecG_dom3_C"/>
</dbReference>
<dbReference type="InterPro" id="IPR033454">
    <property type="entry name" value="RecG_wedge"/>
</dbReference>
<dbReference type="PANTHER" id="PTHR47964:SF1">
    <property type="entry name" value="ATP-DEPENDENT DNA HELICASE HOMOLOG RECG, CHLOROPLASTIC"/>
    <property type="match status" value="1"/>
</dbReference>
<evidence type="ECO:0000256" key="4">
    <source>
        <dbReference type="ARBA" id="ARBA00022806"/>
    </source>
</evidence>
<dbReference type="EMBL" id="MWPS01000021">
    <property type="protein sequence ID" value="OPG16172.1"/>
    <property type="molecule type" value="Genomic_DNA"/>
</dbReference>
<dbReference type="GO" id="GO:0006281">
    <property type="term" value="P:DNA repair"/>
    <property type="evidence" value="ECO:0007669"/>
    <property type="project" value="UniProtKB-KW"/>
</dbReference>
<sequence length="681" mass="75902">MDKTPWQSQPLTMIPGVGPARRAALHHLGIDCVADLLHYFPFRYDEDTKEHEFSAETGTVVVVASVAGEARVRFVRGKSLLSLPVVIHDTPMQAIFFNQSYLRNQFSVGMILRLYGRYDATHKTLTVTRHERPSKHGALRSMTPVYAVSSSISVITLRQIMNAALRRVEPQLRDALPGELVARFRLPSYCAALRMIHFPDTLEDVHQARRRLVFEEFLRYQFHLQLLRETAASECAAPLDPVRFYEGSESFVRALPFQLTDGQRSALAALSKELIGTVPMRRLLQGDVGSGKTAVAFALAAGLTHTGQQTVLMAPTAILAEQHYRDAVRMLKPLGVTVALKTSESSESTVSVNPLKRGECTEDLIIGTHTLASPTLSYRRLRLAVIDEQHRFGVGIRRALREKGEGTSVLHLSATPIPRSLALTLYGDLAVTTLRERPKDRLPIKTMHVSTRDQTPVFRLLRTELMKGHQAYIVAPRIRPDDVDEEMKSAEELYEVMVTELGAARIALVHGQMNDKDRQQVMREFVAGHTQVLVATSMIEVGVSVENATVMIVYGAERFGLATLHQLRGRVGRSIYPSYCMLVTDPVGNKALERIDALLSSQDGFALAERDLSLRGPGELLGARQSGLPTFSIGDPLADLRIMEAARDTAESALRDRSFWLLPSYQDLRESVLRDLLQKME</sequence>
<dbReference type="InterPro" id="IPR014001">
    <property type="entry name" value="Helicase_ATP-bd"/>
</dbReference>
<keyword evidence="12" id="KW-1185">Reference proteome</keyword>
<keyword evidence="2" id="KW-0227">DNA damage</keyword>
<evidence type="ECO:0000313" key="12">
    <source>
        <dbReference type="Proteomes" id="UP000190229"/>
    </source>
</evidence>
<evidence type="ECO:0000256" key="7">
    <source>
        <dbReference type="ARBA" id="ARBA00023204"/>
    </source>
</evidence>
<dbReference type="SUPFAM" id="SSF52540">
    <property type="entry name" value="P-loop containing nucleoside triphosphate hydrolases"/>
    <property type="match status" value="2"/>
</dbReference>
<reference evidence="11 12" key="1">
    <citation type="submission" date="2017-02" db="EMBL/GenBank/DDBJ databases">
        <title>Draft genome of Acidibacillus ferrooxidans Huett2.</title>
        <authorList>
            <person name="Schopf S."/>
        </authorList>
    </citation>
    <scope>NUCLEOTIDE SEQUENCE [LARGE SCALE GENOMIC DNA]</scope>
    <source>
        <strain evidence="11 12">Huett2</strain>
    </source>
</reference>
<dbReference type="InterPro" id="IPR047112">
    <property type="entry name" value="RecG/Mfd"/>
</dbReference>
<dbReference type="Gene3D" id="2.40.50.140">
    <property type="entry name" value="Nucleic acid-binding proteins"/>
    <property type="match status" value="1"/>
</dbReference>
<dbReference type="GO" id="GO:0016787">
    <property type="term" value="F:hydrolase activity"/>
    <property type="evidence" value="ECO:0007669"/>
    <property type="project" value="UniProtKB-KW"/>
</dbReference>
<evidence type="ECO:0000313" key="11">
    <source>
        <dbReference type="EMBL" id="OPG16172.1"/>
    </source>
</evidence>
<accession>A0A1V4ETI1</accession>
<dbReference type="InterPro" id="IPR012340">
    <property type="entry name" value="NA-bd_OB-fold"/>
</dbReference>
<dbReference type="SMART" id="SM00490">
    <property type="entry name" value="HELICc"/>
    <property type="match status" value="1"/>
</dbReference>
<dbReference type="Pfam" id="PF00271">
    <property type="entry name" value="Helicase_C"/>
    <property type="match status" value="1"/>
</dbReference>
<dbReference type="RefSeq" id="WP_079290467.1">
    <property type="nucleotide sequence ID" value="NZ_MWPS01000021.1"/>
</dbReference>
<evidence type="ECO:0000256" key="6">
    <source>
        <dbReference type="ARBA" id="ARBA00023125"/>
    </source>
</evidence>
<dbReference type="InterPro" id="IPR011545">
    <property type="entry name" value="DEAD/DEAH_box_helicase_dom"/>
</dbReference>
<evidence type="ECO:0000259" key="10">
    <source>
        <dbReference type="PROSITE" id="PS51194"/>
    </source>
</evidence>
<dbReference type="PANTHER" id="PTHR47964">
    <property type="entry name" value="ATP-DEPENDENT DNA HELICASE HOMOLOG RECG, CHLOROPLASTIC"/>
    <property type="match status" value="1"/>
</dbReference>
<name>A0A1V4ETI1_9BACL</name>
<comment type="caution">
    <text evidence="11">The sequence shown here is derived from an EMBL/GenBank/DDBJ whole genome shotgun (WGS) entry which is preliminary data.</text>
</comment>
<dbReference type="GO" id="GO:0003678">
    <property type="term" value="F:DNA helicase activity"/>
    <property type="evidence" value="ECO:0007669"/>
    <property type="project" value="TreeGrafter"/>
</dbReference>
<keyword evidence="1" id="KW-0547">Nucleotide-binding</keyword>
<dbReference type="InterPro" id="IPR001650">
    <property type="entry name" value="Helicase_C-like"/>
</dbReference>
<dbReference type="Pfam" id="PF00270">
    <property type="entry name" value="DEAD"/>
    <property type="match status" value="1"/>
</dbReference>
<evidence type="ECO:0000256" key="2">
    <source>
        <dbReference type="ARBA" id="ARBA00022763"/>
    </source>
</evidence>
<dbReference type="GO" id="GO:0003677">
    <property type="term" value="F:DNA binding"/>
    <property type="evidence" value="ECO:0007669"/>
    <property type="project" value="UniProtKB-KW"/>
</dbReference>
<dbReference type="Pfam" id="PF19833">
    <property type="entry name" value="RecG_dom3_C"/>
    <property type="match status" value="1"/>
</dbReference>
<evidence type="ECO:0000256" key="1">
    <source>
        <dbReference type="ARBA" id="ARBA00022741"/>
    </source>
</evidence>
<keyword evidence="5" id="KW-0067">ATP-binding</keyword>
<dbReference type="Gene3D" id="3.40.50.300">
    <property type="entry name" value="P-loop containing nucleotide triphosphate hydrolases"/>
    <property type="match status" value="2"/>
</dbReference>
<dbReference type="SMART" id="SM00487">
    <property type="entry name" value="DEXDc"/>
    <property type="match status" value="1"/>
</dbReference>
<keyword evidence="6" id="KW-0238">DNA-binding</keyword>
<dbReference type="Proteomes" id="UP000190229">
    <property type="component" value="Unassembled WGS sequence"/>
</dbReference>
<dbReference type="AlphaFoldDB" id="A0A1V4ETI1"/>
<evidence type="ECO:0000259" key="9">
    <source>
        <dbReference type="PROSITE" id="PS51192"/>
    </source>
</evidence>
<evidence type="ECO:0000256" key="8">
    <source>
        <dbReference type="ARBA" id="ARBA00049819"/>
    </source>
</evidence>
<evidence type="ECO:0000256" key="3">
    <source>
        <dbReference type="ARBA" id="ARBA00022801"/>
    </source>
</evidence>
<protein>
    <recommendedName>
        <fullName evidence="8">Probable DNA 3'-5' helicase RecG</fullName>
    </recommendedName>
</protein>
<keyword evidence="3" id="KW-0378">Hydrolase</keyword>